<sequence length="248" mass="27547">MNVQDRRRLLGPSSAKPLVFSTTASKPDETNKHDDNNEEKIALHTGFIANCNGSALVEIKDTKITHHQTSLITSVYGPKSVRGSFTSQASLSIQLKNGLLEKYESRELKEVANFLTSIFNSVINLKRYPKSGIDIFIYITYEKSLENFKEQEPAAPGRKSNIYKILPHCISSITMALIDADIEIIDLAAAGQHNGSVASFIKGGQEVVGLWKDNEDNSDIVECIETCKSQYLEYRALMRTYLANRAAA</sequence>
<dbReference type="GO" id="GO:0000177">
    <property type="term" value="C:cytoplasmic exosome (RNase complex)"/>
    <property type="evidence" value="ECO:0007669"/>
    <property type="project" value="EnsemblFungi"/>
</dbReference>
<evidence type="ECO:0000259" key="10">
    <source>
        <dbReference type="Pfam" id="PF01138"/>
    </source>
</evidence>
<feature type="domain" description="Exoribonuclease phosphorolytic" evidence="10">
    <location>
        <begin position="40"/>
        <end position="183"/>
    </location>
</feature>
<dbReference type="AlphaFoldDB" id="A0A0W0D3U3"/>
<reference evidence="12 13" key="1">
    <citation type="submission" date="2015-10" db="EMBL/GenBank/DDBJ databases">
        <title>Draft genomes sequences of Candida glabrata isolates 1A, 1B, 2A, 2B, 3A and 3B.</title>
        <authorList>
            <person name="Haavelsrud O.E."/>
            <person name="Gaustad P."/>
        </authorList>
    </citation>
    <scope>NUCLEOTIDE SEQUENCE [LARGE SCALE GENOMIC DNA]</scope>
    <source>
        <strain evidence="12">910700640</strain>
    </source>
</reference>
<dbReference type="Gene3D" id="3.30.230.70">
    <property type="entry name" value="GHMP Kinase, N-terminal domain"/>
    <property type="match status" value="1"/>
</dbReference>
<protein>
    <submittedName>
        <fullName evidence="12">Exosome complex component MTR3</fullName>
    </submittedName>
</protein>
<dbReference type="InterPro" id="IPR050080">
    <property type="entry name" value="RNase_PH"/>
</dbReference>
<dbReference type="InterPro" id="IPR001247">
    <property type="entry name" value="ExoRNase_PH_dom1"/>
</dbReference>
<keyword evidence="7" id="KW-0694">RNA-binding</keyword>
<evidence type="ECO:0000256" key="1">
    <source>
        <dbReference type="ARBA" id="ARBA00004123"/>
    </source>
</evidence>
<comment type="caution">
    <text evidence="12">The sequence shown here is derived from an EMBL/GenBank/DDBJ whole genome shotgun (WGS) entry which is preliminary data.</text>
</comment>
<dbReference type="SUPFAM" id="SSF54211">
    <property type="entry name" value="Ribosomal protein S5 domain 2-like"/>
    <property type="match status" value="1"/>
</dbReference>
<dbReference type="GO" id="GO:0071051">
    <property type="term" value="P:poly(A)-dependent snoRNA 3'-end processing"/>
    <property type="evidence" value="ECO:0007669"/>
    <property type="project" value="EnsemblFungi"/>
</dbReference>
<dbReference type="GO" id="GO:0000467">
    <property type="term" value="P:exonucleolytic trimming to generate mature 3'-end of 5.8S rRNA from tricistronic rRNA transcript (SSU-rRNA, 5.8S rRNA, LSU-rRNA)"/>
    <property type="evidence" value="ECO:0007669"/>
    <property type="project" value="EnsemblFungi"/>
</dbReference>
<dbReference type="EMBL" id="LLZZ01000189">
    <property type="protein sequence ID" value="KTA95142.1"/>
    <property type="molecule type" value="Genomic_DNA"/>
</dbReference>
<comment type="similarity">
    <text evidence="3">Belongs to the RNase PH family.</text>
</comment>
<dbReference type="EMBL" id="LLZZ01000192">
    <property type="protein sequence ID" value="KTA95085.1"/>
    <property type="molecule type" value="Genomic_DNA"/>
</dbReference>
<dbReference type="GO" id="GO:0003723">
    <property type="term" value="F:RNA binding"/>
    <property type="evidence" value="ECO:0007669"/>
    <property type="project" value="UniProtKB-KW"/>
</dbReference>
<dbReference type="PANTHER" id="PTHR11953">
    <property type="entry name" value="EXOSOME COMPLEX COMPONENT"/>
    <property type="match status" value="1"/>
</dbReference>
<name>A0A0W0D3U3_CANGB</name>
<dbReference type="GO" id="GO:0034475">
    <property type="term" value="P:U4 snRNA 3'-end processing"/>
    <property type="evidence" value="ECO:0007669"/>
    <property type="project" value="EnsemblFungi"/>
</dbReference>
<dbReference type="GO" id="GO:0000176">
    <property type="term" value="C:nuclear exosome (RNase complex)"/>
    <property type="evidence" value="ECO:0007669"/>
    <property type="project" value="EnsemblFungi"/>
</dbReference>
<keyword evidence="5" id="KW-0698">rRNA processing</keyword>
<dbReference type="InterPro" id="IPR020568">
    <property type="entry name" value="Ribosomal_Su5_D2-typ_SF"/>
</dbReference>
<dbReference type="GO" id="GO:0071039">
    <property type="term" value="P:nuclear polyadenylation-dependent CUT catabolic process"/>
    <property type="evidence" value="ECO:0007669"/>
    <property type="project" value="EnsemblFungi"/>
</dbReference>
<keyword evidence="8" id="KW-0539">Nucleus</keyword>
<dbReference type="GO" id="GO:0016075">
    <property type="term" value="P:rRNA catabolic process"/>
    <property type="evidence" value="ECO:0007669"/>
    <property type="project" value="TreeGrafter"/>
</dbReference>
<evidence type="ECO:0000256" key="5">
    <source>
        <dbReference type="ARBA" id="ARBA00022552"/>
    </source>
</evidence>
<keyword evidence="6" id="KW-0271">Exosome</keyword>
<dbReference type="Proteomes" id="UP000054886">
    <property type="component" value="Unassembled WGS sequence"/>
</dbReference>
<evidence type="ECO:0000256" key="9">
    <source>
        <dbReference type="SAM" id="MobiDB-lite"/>
    </source>
</evidence>
<dbReference type="VEuPathDB" id="FungiDB:GWK60_E02959"/>
<dbReference type="VEuPathDB" id="FungiDB:GVI51_E02959"/>
<feature type="compositionally biased region" description="Basic and acidic residues" evidence="9">
    <location>
        <begin position="26"/>
        <end position="35"/>
    </location>
</feature>
<keyword evidence="4" id="KW-0963">Cytoplasm</keyword>
<comment type="subcellular location">
    <subcellularLocation>
        <location evidence="2">Cytoplasm</location>
    </subcellularLocation>
    <subcellularLocation>
        <location evidence="1">Nucleus</location>
    </subcellularLocation>
</comment>
<evidence type="ECO:0000256" key="4">
    <source>
        <dbReference type="ARBA" id="ARBA00022490"/>
    </source>
</evidence>
<proteinExistence type="inferred from homology"/>
<dbReference type="GO" id="GO:0071038">
    <property type="term" value="P:TRAMP-dependent tRNA surveillance pathway"/>
    <property type="evidence" value="ECO:0007669"/>
    <property type="project" value="EnsemblFungi"/>
</dbReference>
<evidence type="ECO:0000256" key="3">
    <source>
        <dbReference type="ARBA" id="ARBA00006678"/>
    </source>
</evidence>
<dbReference type="GO" id="GO:0005730">
    <property type="term" value="C:nucleolus"/>
    <property type="evidence" value="ECO:0007669"/>
    <property type="project" value="UniProtKB-SubCell"/>
</dbReference>
<evidence type="ECO:0000256" key="2">
    <source>
        <dbReference type="ARBA" id="ARBA00004496"/>
    </source>
</evidence>
<dbReference type="InterPro" id="IPR027408">
    <property type="entry name" value="PNPase/RNase_PH_dom_sf"/>
</dbReference>
<accession>A0A0W0D3U3</accession>
<gene>
    <name evidence="12" type="ORF">AO440_005597</name>
    <name evidence="11" type="ORF">AO440_005636</name>
</gene>
<dbReference type="GO" id="GO:0071035">
    <property type="term" value="P:nuclear polyadenylation-dependent rRNA catabolic process"/>
    <property type="evidence" value="ECO:0007669"/>
    <property type="project" value="EnsemblFungi"/>
</dbReference>
<feature type="region of interest" description="Disordered" evidence="9">
    <location>
        <begin position="14"/>
        <end position="35"/>
    </location>
</feature>
<evidence type="ECO:0000256" key="6">
    <source>
        <dbReference type="ARBA" id="ARBA00022835"/>
    </source>
</evidence>
<evidence type="ECO:0000313" key="11">
    <source>
        <dbReference type="EMBL" id="KTA95085.1"/>
    </source>
</evidence>
<dbReference type="VEuPathDB" id="FungiDB:B1J91_E03223g"/>
<evidence type="ECO:0000313" key="13">
    <source>
        <dbReference type="Proteomes" id="UP000054886"/>
    </source>
</evidence>
<dbReference type="VEuPathDB" id="FungiDB:CAGL0E03223g"/>
<dbReference type="Pfam" id="PF01138">
    <property type="entry name" value="RNase_PH"/>
    <property type="match status" value="1"/>
</dbReference>
<organism evidence="12 13">
    <name type="scientific">Candida glabrata</name>
    <name type="common">Yeast</name>
    <name type="synonym">Torulopsis glabrata</name>
    <dbReference type="NCBI Taxonomy" id="5478"/>
    <lineage>
        <taxon>Eukaryota</taxon>
        <taxon>Fungi</taxon>
        <taxon>Dikarya</taxon>
        <taxon>Ascomycota</taxon>
        <taxon>Saccharomycotina</taxon>
        <taxon>Saccharomycetes</taxon>
        <taxon>Saccharomycetales</taxon>
        <taxon>Saccharomycetaceae</taxon>
        <taxon>Nakaseomyces</taxon>
    </lineage>
</organism>
<evidence type="ECO:0000256" key="7">
    <source>
        <dbReference type="ARBA" id="ARBA00022884"/>
    </source>
</evidence>
<evidence type="ECO:0000313" key="12">
    <source>
        <dbReference type="EMBL" id="KTA95142.1"/>
    </source>
</evidence>
<dbReference type="PANTHER" id="PTHR11953:SF2">
    <property type="entry name" value="EXOSOME COMPLEX COMPONENT MTR3"/>
    <property type="match status" value="1"/>
</dbReference>
<evidence type="ECO:0000256" key="8">
    <source>
        <dbReference type="ARBA" id="ARBA00023242"/>
    </source>
</evidence>
<dbReference type="GO" id="GO:0071028">
    <property type="term" value="P:nuclear mRNA surveillance"/>
    <property type="evidence" value="ECO:0007669"/>
    <property type="project" value="EnsemblFungi"/>
</dbReference>